<keyword evidence="8" id="KW-0496">Mitochondrion</keyword>
<dbReference type="Proteomes" id="UP000326924">
    <property type="component" value="Unassembled WGS sequence"/>
</dbReference>
<keyword evidence="4 10" id="KW-0812">Transmembrane</keyword>
<gene>
    <name evidence="13" type="ORF">FN846DRAFT_916241</name>
    <name evidence="14" type="ORF">FN846DRAFT_930172</name>
</gene>
<evidence type="ECO:0000256" key="9">
    <source>
        <dbReference type="ARBA" id="ARBA00023136"/>
    </source>
</evidence>
<evidence type="ECO:0000313" key="14">
    <source>
        <dbReference type="EMBL" id="KAA8913234.1"/>
    </source>
</evidence>
<proteinExistence type="inferred from homology"/>
<evidence type="ECO:0000256" key="10">
    <source>
        <dbReference type="PROSITE-ProRule" id="PRU00282"/>
    </source>
</evidence>
<comment type="subcellular location">
    <subcellularLocation>
        <location evidence="1">Mitochondrion membrane</location>
        <topology evidence="1">Multi-pass membrane protein</topology>
    </subcellularLocation>
</comment>
<dbReference type="InterPro" id="IPR023395">
    <property type="entry name" value="MCP_dom_sf"/>
</dbReference>
<organism evidence="13 15">
    <name type="scientific">Sphaerosporella brunnea</name>
    <dbReference type="NCBI Taxonomy" id="1250544"/>
    <lineage>
        <taxon>Eukaryota</taxon>
        <taxon>Fungi</taxon>
        <taxon>Dikarya</taxon>
        <taxon>Ascomycota</taxon>
        <taxon>Pezizomycotina</taxon>
        <taxon>Pezizomycetes</taxon>
        <taxon>Pezizales</taxon>
        <taxon>Pyronemataceae</taxon>
        <taxon>Sphaerosporella</taxon>
    </lineage>
</organism>
<dbReference type="InterPro" id="IPR018108">
    <property type="entry name" value="MCP_transmembrane"/>
</dbReference>
<dbReference type="GO" id="GO:0022857">
    <property type="term" value="F:transmembrane transporter activity"/>
    <property type="evidence" value="ECO:0007669"/>
    <property type="project" value="TreeGrafter"/>
</dbReference>
<keyword evidence="5" id="KW-0677">Repeat</keyword>
<evidence type="ECO:0000256" key="3">
    <source>
        <dbReference type="ARBA" id="ARBA00022448"/>
    </source>
</evidence>
<sequence length="410" mass="45609">MPIDPLTPGIVPPWNPTGSADPDEARKAKSHVLQGSSAAGARALGTQLVAFYFRAPVKAFFKMRVDYMQVARAINPHITANAGWSFAQTTPGLLAHAIREHGWGFIPRQVLPPMIANATVGAILYTTYLQSLAALHEPNAHSTKRVFPPPPISATFLAGFMAGTVQSIVAAPLDALVVRFKVSDMLQGGYKSVFHYSRHKLKEIGVRGVFAGYGLSFLKESFGYGLFFASFEFVKQQAYFSFLTWWYSGLHFINLGPALPPPTPVSVESASAPTVIRPHYSAEPIFLLLAGAFASITQQAVQHPISKIQDVHYGRLESIDYLSKLEHKQTSVWQEYRHSYGKTYEQCQMQAKKAGGWRRWLWRGLAMHTLRQIPSTSAGLFVFELFRRRFATEEQEKVVIKAAGREILLN</sequence>
<accession>A0A5J5F807</accession>
<dbReference type="EMBL" id="VXIS01000016">
    <property type="protein sequence ID" value="KAA8913216.1"/>
    <property type="molecule type" value="Genomic_DNA"/>
</dbReference>
<dbReference type="GO" id="GO:0031966">
    <property type="term" value="C:mitochondrial membrane"/>
    <property type="evidence" value="ECO:0007669"/>
    <property type="project" value="UniProtKB-SubCell"/>
</dbReference>
<keyword evidence="15" id="KW-1185">Reference proteome</keyword>
<feature type="region of interest" description="Disordered" evidence="12">
    <location>
        <begin position="1"/>
        <end position="31"/>
    </location>
</feature>
<keyword evidence="9 10" id="KW-0472">Membrane</keyword>
<evidence type="ECO:0000256" key="2">
    <source>
        <dbReference type="ARBA" id="ARBA00006375"/>
    </source>
</evidence>
<keyword evidence="7" id="KW-1133">Transmembrane helix</keyword>
<evidence type="ECO:0000256" key="7">
    <source>
        <dbReference type="ARBA" id="ARBA00022989"/>
    </source>
</evidence>
<evidence type="ECO:0000313" key="15">
    <source>
        <dbReference type="Proteomes" id="UP000326924"/>
    </source>
</evidence>
<evidence type="ECO:0000256" key="11">
    <source>
        <dbReference type="RuleBase" id="RU000488"/>
    </source>
</evidence>
<dbReference type="Gene3D" id="1.50.40.10">
    <property type="entry name" value="Mitochondrial carrier domain"/>
    <property type="match status" value="1"/>
</dbReference>
<comment type="similarity">
    <text evidence="2 11">Belongs to the mitochondrial carrier (TC 2.A.29) family.</text>
</comment>
<evidence type="ECO:0000313" key="13">
    <source>
        <dbReference type="EMBL" id="KAA8913216.1"/>
    </source>
</evidence>
<keyword evidence="6" id="KW-0999">Mitochondrion inner membrane</keyword>
<dbReference type="PANTHER" id="PTHR45624">
    <property type="entry name" value="MITOCHONDRIAL BASIC AMINO ACIDS TRANSPORTER-RELATED"/>
    <property type="match status" value="1"/>
</dbReference>
<comment type="caution">
    <text evidence="13">The sequence shown here is derived from an EMBL/GenBank/DDBJ whole genome shotgun (WGS) entry which is preliminary data.</text>
</comment>
<protein>
    <submittedName>
        <fullName evidence="13">Mitochondrial carrier domain-containing protein</fullName>
    </submittedName>
</protein>
<name>A0A5J5F807_9PEZI</name>
<dbReference type="OrthoDB" id="3364892at2759"/>
<evidence type="ECO:0000256" key="1">
    <source>
        <dbReference type="ARBA" id="ARBA00004225"/>
    </source>
</evidence>
<evidence type="ECO:0000256" key="6">
    <source>
        <dbReference type="ARBA" id="ARBA00022792"/>
    </source>
</evidence>
<evidence type="ECO:0000256" key="8">
    <source>
        <dbReference type="ARBA" id="ARBA00023128"/>
    </source>
</evidence>
<dbReference type="InterPro" id="IPR050567">
    <property type="entry name" value="Mitochondrial_Carrier"/>
</dbReference>
<dbReference type="PANTHER" id="PTHR45624:SF26">
    <property type="entry name" value="CARRIER PROTEIN, PUTATIVE (AFU_ORTHOLOGUE AFUA_1G07710)-RELATED"/>
    <property type="match status" value="1"/>
</dbReference>
<dbReference type="PROSITE" id="PS50920">
    <property type="entry name" value="SOLCAR"/>
    <property type="match status" value="1"/>
</dbReference>
<reference evidence="13 15" key="1">
    <citation type="submission" date="2019-09" db="EMBL/GenBank/DDBJ databases">
        <title>Draft genome of the ectomycorrhizal ascomycete Sphaerosporella brunnea.</title>
        <authorList>
            <consortium name="DOE Joint Genome Institute"/>
            <person name="Benucci G.M."/>
            <person name="Marozzi G."/>
            <person name="Antonielli L."/>
            <person name="Sanchez S."/>
            <person name="Marco P."/>
            <person name="Wang X."/>
            <person name="Falini L.B."/>
            <person name="Barry K."/>
            <person name="Haridas S."/>
            <person name="Lipzen A."/>
            <person name="Labutti K."/>
            <person name="Grigoriev I.V."/>
            <person name="Murat C."/>
            <person name="Martin F."/>
            <person name="Albertini E."/>
            <person name="Donnini D."/>
            <person name="Bonito G."/>
        </authorList>
    </citation>
    <scope>NUCLEOTIDE SEQUENCE [LARGE SCALE GENOMIC DNA]</scope>
    <source>
        <strain evidence="13 15">Sb_GMNB300</strain>
    </source>
</reference>
<feature type="repeat" description="Solcar" evidence="10">
    <location>
        <begin position="150"/>
        <end position="237"/>
    </location>
</feature>
<dbReference type="SUPFAM" id="SSF103506">
    <property type="entry name" value="Mitochondrial carrier"/>
    <property type="match status" value="1"/>
</dbReference>
<keyword evidence="3 11" id="KW-0813">Transport</keyword>
<dbReference type="EMBL" id="VXIS01000016">
    <property type="protein sequence ID" value="KAA8913234.1"/>
    <property type="molecule type" value="Genomic_DNA"/>
</dbReference>
<dbReference type="AlphaFoldDB" id="A0A5J5F807"/>
<evidence type="ECO:0000256" key="4">
    <source>
        <dbReference type="ARBA" id="ARBA00022692"/>
    </source>
</evidence>
<evidence type="ECO:0000256" key="12">
    <source>
        <dbReference type="SAM" id="MobiDB-lite"/>
    </source>
</evidence>
<dbReference type="Pfam" id="PF00153">
    <property type="entry name" value="Mito_carr"/>
    <property type="match status" value="1"/>
</dbReference>
<evidence type="ECO:0000256" key="5">
    <source>
        <dbReference type="ARBA" id="ARBA00022737"/>
    </source>
</evidence>